<gene>
    <name evidence="3" type="ORF">HPP92_013164</name>
</gene>
<keyword evidence="4" id="KW-1185">Reference proteome</keyword>
<evidence type="ECO:0000256" key="1">
    <source>
        <dbReference type="SAM" id="Phobius"/>
    </source>
</evidence>
<dbReference type="InterPro" id="IPR013320">
    <property type="entry name" value="ConA-like_dom_sf"/>
</dbReference>
<dbReference type="Proteomes" id="UP000636800">
    <property type="component" value="Chromosome 6"/>
</dbReference>
<dbReference type="OrthoDB" id="336240at2759"/>
<feature type="domain" description="DUF4704" evidence="2">
    <location>
        <begin position="153"/>
        <end position="272"/>
    </location>
</feature>
<dbReference type="AlphaFoldDB" id="A0A835QR68"/>
<reference evidence="3 4" key="1">
    <citation type="journal article" date="2020" name="Nat. Food">
        <title>A phased Vanilla planifolia genome enables genetic improvement of flavour and production.</title>
        <authorList>
            <person name="Hasing T."/>
            <person name="Tang H."/>
            <person name="Brym M."/>
            <person name="Khazi F."/>
            <person name="Huang T."/>
            <person name="Chambers A.H."/>
        </authorList>
    </citation>
    <scope>NUCLEOTIDE SEQUENCE [LARGE SCALE GENOMIC DNA]</scope>
    <source>
        <tissue evidence="3">Leaf</tissue>
    </source>
</reference>
<name>A0A835QR68_VANPL</name>
<evidence type="ECO:0000259" key="2">
    <source>
        <dbReference type="Pfam" id="PF15787"/>
    </source>
</evidence>
<dbReference type="EMBL" id="JADCNL010000006">
    <property type="protein sequence ID" value="KAG0476323.1"/>
    <property type="molecule type" value="Genomic_DNA"/>
</dbReference>
<comment type="caution">
    <text evidence="3">The sequence shown here is derived from an EMBL/GenBank/DDBJ whole genome shotgun (WGS) entry which is preliminary data.</text>
</comment>
<feature type="transmembrane region" description="Helical" evidence="1">
    <location>
        <begin position="788"/>
        <end position="807"/>
    </location>
</feature>
<feature type="domain" description="DUF4704" evidence="2">
    <location>
        <begin position="292"/>
        <end position="610"/>
    </location>
</feature>
<protein>
    <recommendedName>
        <fullName evidence="2">DUF4704 domain-containing protein</fullName>
    </recommendedName>
</protein>
<dbReference type="InterPro" id="IPR031570">
    <property type="entry name" value="NBEA/BDCP_DUF4704"/>
</dbReference>
<evidence type="ECO:0000313" key="4">
    <source>
        <dbReference type="Proteomes" id="UP000636800"/>
    </source>
</evidence>
<dbReference type="PANTHER" id="PTHR13743:SF112">
    <property type="entry name" value="BEACH DOMAIN-CONTAINING PROTEIN"/>
    <property type="match status" value="1"/>
</dbReference>
<dbReference type="PANTHER" id="PTHR13743">
    <property type="entry name" value="BEIGE/BEACH-RELATED"/>
    <property type="match status" value="1"/>
</dbReference>
<proteinExistence type="predicted"/>
<evidence type="ECO:0000313" key="3">
    <source>
        <dbReference type="EMBL" id="KAG0476323.1"/>
    </source>
</evidence>
<keyword evidence="1" id="KW-1133">Transmembrane helix</keyword>
<keyword evidence="1" id="KW-0812">Transmembrane</keyword>
<dbReference type="Pfam" id="PF15787">
    <property type="entry name" value="DUF4704"/>
    <property type="match status" value="2"/>
</dbReference>
<organism evidence="3 4">
    <name type="scientific">Vanilla planifolia</name>
    <name type="common">Vanilla</name>
    <dbReference type="NCBI Taxonomy" id="51239"/>
    <lineage>
        <taxon>Eukaryota</taxon>
        <taxon>Viridiplantae</taxon>
        <taxon>Streptophyta</taxon>
        <taxon>Embryophyta</taxon>
        <taxon>Tracheophyta</taxon>
        <taxon>Spermatophyta</taxon>
        <taxon>Magnoliopsida</taxon>
        <taxon>Liliopsida</taxon>
        <taxon>Asparagales</taxon>
        <taxon>Orchidaceae</taxon>
        <taxon>Vanilloideae</taxon>
        <taxon>Vanilleae</taxon>
        <taxon>Vanilla</taxon>
    </lineage>
</organism>
<sequence>MGRPFSGGSSVKCYVDGEMVSSDKCRYAKVSDALTRCTIGTEYIPTIEGSGPINYEKVFLFVGQMGPIYMFCEALTAEQIKIIHSLGPSYMYSFIGDEILVAPDVSPLDAILDAKDGLSSKIIFGLNAQASSGSDLFNVSSMIDNSPDKSLIVAAVMEGTQLCSRRLLQEIIYCVGGVTVFFPLLTLFNGSESDDAQREYMLIKTITRDKLAVDVIGLISSVLDGNLSNQQQMHLLAGLSILGFLFQSVPPQQLNLEALTGLKHLFGVLQASGNRLNFQRNSFSVLDCLPCIIDVICHFYWDKADGGPVIGSKLLCDSITKQVIGQRPGRDEVRKIRLLLLSLAEMSLRQRISTSDIKALIAFFERSQDMVCIEDVLHMVIRSLSHKQLLASFLEQVNLLGGCHLFINLLQRELEPIRLLGLQFLDNLRKGGNTNLQPVFSAISEKLFAFPLSDHLYATLFDVLLGGASPKQVLQRCNSSESSKNKKPTSNSLSSPFLVPQIFVCIFRFLASCNDKASRTKILEDLLDLLESELSNTEAFMEHAWSSWLTTSVKLITLNNCEWELKSQDDTSRIHEIALIRNLYCVVLSHYVYSVKGGWYMLEETVNFLLLNYEQGRMLHSNFLREIFEDLVGSLFKVSSEENIFVSQPCRDNTLYLLKLADELFISEYGDKFPFLEFGMSSSMPSDLPLSENQDISSAVLEVLNLEYKDILSRTCWSHNSTAEEADVEDVRWVLYDKLWSLITEMSGKGQKMAAVVVSGGIGTALGAKPTKYIDKAMLLRGEKCPRIVFHLLLLYLFCYGNVLVYMQAAEEAKYTKDTKDERKKQLEVLKAKLDEFSLAEHVQLKAFEEDIMSAIDKIISSNDSRKVAFQLAYDEHQQIVTDSWIRMFRTLIDERGPWSANPFPNNNVTHWKLDKTEDNWASTKAQTQLQIL</sequence>
<accession>A0A835QR68</accession>
<keyword evidence="1" id="KW-0472">Membrane</keyword>
<dbReference type="InterPro" id="IPR050865">
    <property type="entry name" value="BEACH_Domain"/>
</dbReference>
<dbReference type="SUPFAM" id="SSF49899">
    <property type="entry name" value="Concanavalin A-like lectins/glucanases"/>
    <property type="match status" value="1"/>
</dbReference>